<feature type="transmembrane region" description="Helical" evidence="7">
    <location>
        <begin position="178"/>
        <end position="200"/>
    </location>
</feature>
<dbReference type="EMBL" id="JAVRRD010000015">
    <property type="protein sequence ID" value="KAK5051566.1"/>
    <property type="molecule type" value="Genomic_DNA"/>
</dbReference>
<protein>
    <recommendedName>
        <fullName evidence="8">Major facilitator superfamily (MFS) profile domain-containing protein</fullName>
    </recommendedName>
</protein>
<dbReference type="PROSITE" id="PS50850">
    <property type="entry name" value="MFS"/>
    <property type="match status" value="1"/>
</dbReference>
<dbReference type="InterPro" id="IPR020846">
    <property type="entry name" value="MFS_dom"/>
</dbReference>
<feature type="region of interest" description="Disordered" evidence="6">
    <location>
        <begin position="87"/>
        <end position="115"/>
    </location>
</feature>
<sequence>MDIVDRDMERAEVMATRTYSQESKARRSLRSQRSNQSVSSSSSGSSTSTDADAMGRIATASAATLGRIRTHPVEMHRTATHRLQHVQTVGASEKTKSRAESRPLPEFGGGKPYPPALPEREEYVVEFDGKDDPLHPQNWPFKRKLYIGAMLAYTCLCSTFTSSVFSASTQTITHVFGISLEVATLSTSLYVLGYAFGPLIWGPFSELQGRKLPILVGMLGFTLFNFACATAKDIQTVMISRFFTGLFGSCPLAVVAAVFADMFDNTQRGTAIVIFSSMVFMGPMLGPFIGGFINVSYLGWRWNVYLPGIMGAGSLILNVLFLKESYAPVVLVSKAAELRRRTKNWGIHAKQEEVEVDFRELVTKNFSRPLRLLVSEPIILAITIYMSFIYGLLYLFLTAYPLVFAGVHGFKPGVSGLPFFGMVAGIFIVAGYIIFTSKQYNKKLAANGGIPIPEWRLPPVMIGGVLFALGLFWFGWGGYKKSVHWIVPTLSGLFTGFGLLAIFIQCFNYLIDSYLMFAASAVAANTFLRSITAAGFPLFARQMFNGMGIEWASTLLGCFAFALVPIPVLFYLYGSKLRAKSKFAPTMSIKKPADEEDNSSSDDDEMHMAALHATRSRAHHELETGRTRTRTGTTGSGQAAQPAPTNGSTDAEKTAGV</sequence>
<feature type="transmembrane region" description="Helical" evidence="7">
    <location>
        <begin position="457"/>
        <end position="479"/>
    </location>
</feature>
<evidence type="ECO:0000313" key="9">
    <source>
        <dbReference type="EMBL" id="KAK5051566.1"/>
    </source>
</evidence>
<evidence type="ECO:0000256" key="7">
    <source>
        <dbReference type="SAM" id="Phobius"/>
    </source>
</evidence>
<feature type="transmembrane region" description="Helical" evidence="7">
    <location>
        <begin position="212"/>
        <end position="232"/>
    </location>
</feature>
<accession>A0AAV9N864</accession>
<evidence type="ECO:0000256" key="1">
    <source>
        <dbReference type="ARBA" id="ARBA00004141"/>
    </source>
</evidence>
<dbReference type="PANTHER" id="PTHR23502">
    <property type="entry name" value="MAJOR FACILITATOR SUPERFAMILY"/>
    <property type="match status" value="1"/>
</dbReference>
<dbReference type="Pfam" id="PF07690">
    <property type="entry name" value="MFS_1"/>
    <property type="match status" value="1"/>
</dbReference>
<keyword evidence="5 7" id="KW-0472">Membrane</keyword>
<dbReference type="RefSeq" id="XP_064705793.1">
    <property type="nucleotide sequence ID" value="XM_064846813.1"/>
</dbReference>
<feature type="transmembrane region" description="Helical" evidence="7">
    <location>
        <begin position="378"/>
        <end position="397"/>
    </location>
</feature>
<comment type="caution">
    <text evidence="9">The sequence shown here is derived from an EMBL/GenBank/DDBJ whole genome shotgun (WGS) entry which is preliminary data.</text>
</comment>
<dbReference type="InterPro" id="IPR011701">
    <property type="entry name" value="MFS"/>
</dbReference>
<evidence type="ECO:0000259" key="8">
    <source>
        <dbReference type="PROSITE" id="PS50850"/>
    </source>
</evidence>
<feature type="compositionally biased region" description="Basic and acidic residues" evidence="6">
    <location>
        <begin position="93"/>
        <end position="103"/>
    </location>
</feature>
<dbReference type="GO" id="GO:0005886">
    <property type="term" value="C:plasma membrane"/>
    <property type="evidence" value="ECO:0007669"/>
    <property type="project" value="TreeGrafter"/>
</dbReference>
<organism evidence="9 10">
    <name type="scientific">Exophiala bonariae</name>
    <dbReference type="NCBI Taxonomy" id="1690606"/>
    <lineage>
        <taxon>Eukaryota</taxon>
        <taxon>Fungi</taxon>
        <taxon>Dikarya</taxon>
        <taxon>Ascomycota</taxon>
        <taxon>Pezizomycotina</taxon>
        <taxon>Eurotiomycetes</taxon>
        <taxon>Chaetothyriomycetidae</taxon>
        <taxon>Chaetothyriales</taxon>
        <taxon>Herpotrichiellaceae</taxon>
        <taxon>Exophiala</taxon>
    </lineage>
</organism>
<evidence type="ECO:0000256" key="4">
    <source>
        <dbReference type="ARBA" id="ARBA00022989"/>
    </source>
</evidence>
<feature type="compositionally biased region" description="Polar residues" evidence="6">
    <location>
        <begin position="636"/>
        <end position="649"/>
    </location>
</feature>
<feature type="domain" description="Major facilitator superfamily (MFS) profile" evidence="8">
    <location>
        <begin position="147"/>
        <end position="577"/>
    </location>
</feature>
<keyword evidence="10" id="KW-1185">Reference proteome</keyword>
<feature type="transmembrane region" description="Helical" evidence="7">
    <location>
        <begin position="304"/>
        <end position="322"/>
    </location>
</feature>
<dbReference type="AlphaFoldDB" id="A0AAV9N864"/>
<evidence type="ECO:0000256" key="6">
    <source>
        <dbReference type="SAM" id="MobiDB-lite"/>
    </source>
</evidence>
<feature type="transmembrane region" description="Helical" evidence="7">
    <location>
        <begin position="272"/>
        <end position="298"/>
    </location>
</feature>
<feature type="transmembrane region" description="Helical" evidence="7">
    <location>
        <begin position="485"/>
        <end position="507"/>
    </location>
</feature>
<keyword evidence="4 7" id="KW-1133">Transmembrane helix</keyword>
<proteinExistence type="predicted"/>
<dbReference type="PANTHER" id="PTHR23502:SF31">
    <property type="entry name" value="POLYAMINE TRANSPORTER 1"/>
    <property type="match status" value="1"/>
</dbReference>
<reference evidence="9 10" key="1">
    <citation type="submission" date="2023-08" db="EMBL/GenBank/DDBJ databases">
        <title>Black Yeasts Isolated from many extreme environments.</title>
        <authorList>
            <person name="Coleine C."/>
            <person name="Stajich J.E."/>
            <person name="Selbmann L."/>
        </authorList>
    </citation>
    <scope>NUCLEOTIDE SEQUENCE [LARGE SCALE GENOMIC DNA]</scope>
    <source>
        <strain evidence="9 10">CCFEE 5792</strain>
    </source>
</reference>
<evidence type="ECO:0000256" key="3">
    <source>
        <dbReference type="ARBA" id="ARBA00022692"/>
    </source>
</evidence>
<keyword evidence="2" id="KW-0813">Transport</keyword>
<comment type="subcellular location">
    <subcellularLocation>
        <location evidence="1">Membrane</location>
        <topology evidence="1">Multi-pass membrane protein</topology>
    </subcellularLocation>
</comment>
<name>A0AAV9N864_9EURO</name>
<feature type="transmembrane region" description="Helical" evidence="7">
    <location>
        <begin position="514"/>
        <end position="539"/>
    </location>
</feature>
<feature type="transmembrane region" description="Helical" evidence="7">
    <location>
        <begin position="145"/>
        <end position="166"/>
    </location>
</feature>
<feature type="region of interest" description="Disordered" evidence="6">
    <location>
        <begin position="14"/>
        <end position="52"/>
    </location>
</feature>
<dbReference type="Proteomes" id="UP001358417">
    <property type="component" value="Unassembled WGS sequence"/>
</dbReference>
<evidence type="ECO:0000256" key="5">
    <source>
        <dbReference type="ARBA" id="ARBA00023136"/>
    </source>
</evidence>
<feature type="transmembrane region" description="Helical" evidence="7">
    <location>
        <begin position="551"/>
        <end position="573"/>
    </location>
</feature>
<feature type="compositionally biased region" description="Low complexity" evidence="6">
    <location>
        <begin position="31"/>
        <end position="48"/>
    </location>
</feature>
<feature type="transmembrane region" description="Helical" evidence="7">
    <location>
        <begin position="417"/>
        <end position="436"/>
    </location>
</feature>
<feature type="region of interest" description="Disordered" evidence="6">
    <location>
        <begin position="611"/>
        <end position="657"/>
    </location>
</feature>
<dbReference type="SUPFAM" id="SSF103473">
    <property type="entry name" value="MFS general substrate transporter"/>
    <property type="match status" value="1"/>
</dbReference>
<evidence type="ECO:0000313" key="10">
    <source>
        <dbReference type="Proteomes" id="UP001358417"/>
    </source>
</evidence>
<keyword evidence="3 7" id="KW-0812">Transmembrane</keyword>
<evidence type="ECO:0000256" key="2">
    <source>
        <dbReference type="ARBA" id="ARBA00022448"/>
    </source>
</evidence>
<dbReference type="GO" id="GO:0022857">
    <property type="term" value="F:transmembrane transporter activity"/>
    <property type="evidence" value="ECO:0007669"/>
    <property type="project" value="InterPro"/>
</dbReference>
<gene>
    <name evidence="9" type="ORF">LTR84_003218</name>
</gene>
<dbReference type="FunFam" id="1.20.1250.20:FF:000011">
    <property type="entry name" value="MFS multidrug transporter, putative"/>
    <property type="match status" value="1"/>
</dbReference>
<dbReference type="Gene3D" id="1.20.1250.20">
    <property type="entry name" value="MFS general substrate transporter like domains"/>
    <property type="match status" value="1"/>
</dbReference>
<dbReference type="CDD" id="cd17323">
    <property type="entry name" value="MFS_Tpo1_MDR_like"/>
    <property type="match status" value="1"/>
</dbReference>
<feature type="transmembrane region" description="Helical" evidence="7">
    <location>
        <begin position="238"/>
        <end position="260"/>
    </location>
</feature>
<dbReference type="InterPro" id="IPR036259">
    <property type="entry name" value="MFS_trans_sf"/>
</dbReference>
<dbReference type="GeneID" id="89971412"/>